<keyword evidence="1" id="KW-0812">Transmembrane</keyword>
<name>A0A644ZXZ2_9ZZZZ</name>
<keyword evidence="1" id="KW-1133">Transmembrane helix</keyword>
<gene>
    <name evidence="2" type="ORF">SDC9_92315</name>
</gene>
<feature type="transmembrane region" description="Helical" evidence="1">
    <location>
        <begin position="20"/>
        <end position="38"/>
    </location>
</feature>
<reference evidence="2" key="1">
    <citation type="submission" date="2019-08" db="EMBL/GenBank/DDBJ databases">
        <authorList>
            <person name="Kucharzyk K."/>
            <person name="Murdoch R.W."/>
            <person name="Higgins S."/>
            <person name="Loffler F."/>
        </authorList>
    </citation>
    <scope>NUCLEOTIDE SEQUENCE</scope>
</reference>
<dbReference type="AlphaFoldDB" id="A0A644ZXZ2"/>
<organism evidence="2">
    <name type="scientific">bioreactor metagenome</name>
    <dbReference type="NCBI Taxonomy" id="1076179"/>
    <lineage>
        <taxon>unclassified sequences</taxon>
        <taxon>metagenomes</taxon>
        <taxon>ecological metagenomes</taxon>
    </lineage>
</organism>
<protein>
    <submittedName>
        <fullName evidence="2">Uncharacterized protein</fullName>
    </submittedName>
</protein>
<sequence>MEEPKLKPTDTPEFKQALKTGLIVLAVAAVVVILTILLS</sequence>
<dbReference type="EMBL" id="VSSQ01010952">
    <property type="protein sequence ID" value="MPM45627.1"/>
    <property type="molecule type" value="Genomic_DNA"/>
</dbReference>
<comment type="caution">
    <text evidence="2">The sequence shown here is derived from an EMBL/GenBank/DDBJ whole genome shotgun (WGS) entry which is preliminary data.</text>
</comment>
<keyword evidence="1" id="KW-0472">Membrane</keyword>
<evidence type="ECO:0000256" key="1">
    <source>
        <dbReference type="SAM" id="Phobius"/>
    </source>
</evidence>
<accession>A0A644ZXZ2</accession>
<evidence type="ECO:0000313" key="2">
    <source>
        <dbReference type="EMBL" id="MPM45627.1"/>
    </source>
</evidence>
<proteinExistence type="predicted"/>